<dbReference type="PROSITE" id="PS51379">
    <property type="entry name" value="4FE4S_FER_2"/>
    <property type="match status" value="1"/>
</dbReference>
<proteinExistence type="predicted"/>
<organism evidence="8">
    <name type="scientific">candidate division WOR-3 bacterium</name>
    <dbReference type="NCBI Taxonomy" id="2052148"/>
    <lineage>
        <taxon>Bacteria</taxon>
        <taxon>Bacteria division WOR-3</taxon>
    </lineage>
</organism>
<dbReference type="SUPFAM" id="SSF54862">
    <property type="entry name" value="4Fe-4S ferredoxins"/>
    <property type="match status" value="1"/>
</dbReference>
<keyword evidence="2 6" id="KW-0479">Metal-binding</keyword>
<evidence type="ECO:0000259" key="7">
    <source>
        <dbReference type="PROSITE" id="PS51379"/>
    </source>
</evidence>
<comment type="caution">
    <text evidence="8">The sequence shown here is derived from an EMBL/GenBank/DDBJ whole genome shotgun (WGS) entry which is preliminary data.</text>
</comment>
<keyword evidence="5 6" id="KW-0411">Iron-sulfur</keyword>
<dbReference type="Pfam" id="PF13459">
    <property type="entry name" value="Fer4_15"/>
    <property type="match status" value="1"/>
</dbReference>
<comment type="function">
    <text evidence="6">Ferredoxins are iron-sulfur proteins that transfer electrons in a wide variety of metabolic reactions.</text>
</comment>
<dbReference type="EMBL" id="DTMQ01000008">
    <property type="protein sequence ID" value="HGE98569.1"/>
    <property type="molecule type" value="Genomic_DNA"/>
</dbReference>
<evidence type="ECO:0000256" key="6">
    <source>
        <dbReference type="RuleBase" id="RU368020"/>
    </source>
</evidence>
<keyword evidence="3 6" id="KW-0249">Electron transport</keyword>
<dbReference type="Gene3D" id="3.30.70.20">
    <property type="match status" value="1"/>
</dbReference>
<dbReference type="InterPro" id="IPR017900">
    <property type="entry name" value="4Fe4S_Fe_S_CS"/>
</dbReference>
<dbReference type="InterPro" id="IPR001080">
    <property type="entry name" value="3Fe4S_ferredoxin"/>
</dbReference>
<sequence length="62" mass="6515">MKVSIDKELCTGCGLCVTSCPDIFEMEGDVASVKVEVVPEGAEADVRQAAEDCPVGAIKIEE</sequence>
<evidence type="ECO:0000313" key="8">
    <source>
        <dbReference type="EMBL" id="HGE98569.1"/>
    </source>
</evidence>
<dbReference type="PRINTS" id="PR00352">
    <property type="entry name" value="3FE4SFRDOXIN"/>
</dbReference>
<gene>
    <name evidence="8" type="ORF">ENX07_00640</name>
</gene>
<keyword evidence="4 6" id="KW-0408">Iron</keyword>
<dbReference type="GO" id="GO:0005506">
    <property type="term" value="F:iron ion binding"/>
    <property type="evidence" value="ECO:0007669"/>
    <property type="project" value="UniProtKB-UniRule"/>
</dbReference>
<feature type="domain" description="4Fe-4S ferredoxin-type" evidence="7">
    <location>
        <begin position="1"/>
        <end position="29"/>
    </location>
</feature>
<evidence type="ECO:0000256" key="1">
    <source>
        <dbReference type="ARBA" id="ARBA00022448"/>
    </source>
</evidence>
<dbReference type="PANTHER" id="PTHR36923">
    <property type="entry name" value="FERREDOXIN"/>
    <property type="match status" value="1"/>
</dbReference>
<dbReference type="PANTHER" id="PTHR36923:SF3">
    <property type="entry name" value="FERREDOXIN"/>
    <property type="match status" value="1"/>
</dbReference>
<accession>A0A7C3UU10</accession>
<name>A0A7C3UU10_UNCW3</name>
<evidence type="ECO:0000256" key="3">
    <source>
        <dbReference type="ARBA" id="ARBA00022982"/>
    </source>
</evidence>
<dbReference type="InterPro" id="IPR051269">
    <property type="entry name" value="Fe-S_cluster_ET"/>
</dbReference>
<evidence type="ECO:0000256" key="2">
    <source>
        <dbReference type="ARBA" id="ARBA00022723"/>
    </source>
</evidence>
<evidence type="ECO:0000256" key="5">
    <source>
        <dbReference type="ARBA" id="ARBA00023014"/>
    </source>
</evidence>
<evidence type="ECO:0000256" key="4">
    <source>
        <dbReference type="ARBA" id="ARBA00023004"/>
    </source>
</evidence>
<dbReference type="GO" id="GO:0009055">
    <property type="term" value="F:electron transfer activity"/>
    <property type="evidence" value="ECO:0007669"/>
    <property type="project" value="UniProtKB-UniRule"/>
</dbReference>
<keyword evidence="1 6" id="KW-0813">Transport</keyword>
<protein>
    <recommendedName>
        <fullName evidence="6">Ferredoxin</fullName>
    </recommendedName>
</protein>
<dbReference type="PROSITE" id="PS00198">
    <property type="entry name" value="4FE4S_FER_1"/>
    <property type="match status" value="1"/>
</dbReference>
<reference evidence="8" key="1">
    <citation type="journal article" date="2020" name="mSystems">
        <title>Genome- and Community-Level Interaction Insights into Carbon Utilization and Element Cycling Functions of Hydrothermarchaeota in Hydrothermal Sediment.</title>
        <authorList>
            <person name="Zhou Z."/>
            <person name="Liu Y."/>
            <person name="Xu W."/>
            <person name="Pan J."/>
            <person name="Luo Z.H."/>
            <person name="Li M."/>
        </authorList>
    </citation>
    <scope>NUCLEOTIDE SEQUENCE [LARGE SCALE GENOMIC DNA]</scope>
    <source>
        <strain evidence="8">SpSt-906</strain>
    </source>
</reference>
<dbReference type="InterPro" id="IPR017896">
    <property type="entry name" value="4Fe4S_Fe-S-bd"/>
</dbReference>
<dbReference type="GO" id="GO:0051536">
    <property type="term" value="F:iron-sulfur cluster binding"/>
    <property type="evidence" value="ECO:0007669"/>
    <property type="project" value="UniProtKB-KW"/>
</dbReference>
<dbReference type="AlphaFoldDB" id="A0A7C3UU10"/>